<proteinExistence type="predicted"/>
<evidence type="ECO:0000313" key="4">
    <source>
        <dbReference type="EMBL" id="GAF75118.1"/>
    </source>
</evidence>
<dbReference type="InterPro" id="IPR003682">
    <property type="entry name" value="rRNA_ssu_MeTfrase_G"/>
</dbReference>
<reference evidence="4" key="1">
    <citation type="journal article" date="2014" name="Front. Microbiol.">
        <title>High frequency of phylogenetically diverse reductive dehalogenase-homologous genes in deep subseafloor sedimentary metagenomes.</title>
        <authorList>
            <person name="Kawai M."/>
            <person name="Futagami T."/>
            <person name="Toyoda A."/>
            <person name="Takaki Y."/>
            <person name="Nishi S."/>
            <person name="Hori S."/>
            <person name="Arai W."/>
            <person name="Tsubouchi T."/>
            <person name="Morono Y."/>
            <person name="Uchiyama I."/>
            <person name="Ito T."/>
            <person name="Fujiyama A."/>
            <person name="Inagaki F."/>
            <person name="Takami H."/>
        </authorList>
    </citation>
    <scope>NUCLEOTIDE SEQUENCE</scope>
    <source>
        <strain evidence="4">Expedition CK06-06</strain>
    </source>
</reference>
<gene>
    <name evidence="4" type="ORF">S01H1_08259</name>
</gene>
<evidence type="ECO:0000256" key="2">
    <source>
        <dbReference type="ARBA" id="ARBA00022552"/>
    </source>
</evidence>
<dbReference type="Pfam" id="PF02527">
    <property type="entry name" value="GidB"/>
    <property type="match status" value="1"/>
</dbReference>
<evidence type="ECO:0008006" key="5">
    <source>
        <dbReference type="Google" id="ProtNLM"/>
    </source>
</evidence>
<name>X0S214_9ZZZZ</name>
<organism evidence="4">
    <name type="scientific">marine sediment metagenome</name>
    <dbReference type="NCBI Taxonomy" id="412755"/>
    <lineage>
        <taxon>unclassified sequences</taxon>
        <taxon>metagenomes</taxon>
        <taxon>ecological metagenomes</taxon>
    </lineage>
</organism>
<sequence length="107" mass="11569">MSQTESSKISTAQHDLLCRGIEVLGLDISADSLNAIEMHLSLVQKWRSKMNLISIANERDLITHHALDSLALLPLIEKSQRVLDFGTGAGFPGMLLAAAKPGISFSL</sequence>
<feature type="non-terminal residue" evidence="4">
    <location>
        <position position="107"/>
    </location>
</feature>
<evidence type="ECO:0000256" key="3">
    <source>
        <dbReference type="ARBA" id="ARBA00022679"/>
    </source>
</evidence>
<dbReference type="Gene3D" id="3.40.50.150">
    <property type="entry name" value="Vaccinia Virus protein VP39"/>
    <property type="match status" value="1"/>
</dbReference>
<dbReference type="PANTHER" id="PTHR31760:SF0">
    <property type="entry name" value="S-ADENOSYL-L-METHIONINE-DEPENDENT METHYLTRANSFERASES SUPERFAMILY PROTEIN"/>
    <property type="match status" value="1"/>
</dbReference>
<keyword evidence="3" id="KW-0808">Transferase</keyword>
<keyword evidence="1" id="KW-0963">Cytoplasm</keyword>
<dbReference type="GO" id="GO:0005829">
    <property type="term" value="C:cytosol"/>
    <property type="evidence" value="ECO:0007669"/>
    <property type="project" value="TreeGrafter"/>
</dbReference>
<dbReference type="AlphaFoldDB" id="X0S214"/>
<keyword evidence="2" id="KW-0698">rRNA processing</keyword>
<dbReference type="EMBL" id="BARS01004239">
    <property type="protein sequence ID" value="GAF75118.1"/>
    <property type="molecule type" value="Genomic_DNA"/>
</dbReference>
<dbReference type="PANTHER" id="PTHR31760">
    <property type="entry name" value="S-ADENOSYL-L-METHIONINE-DEPENDENT METHYLTRANSFERASES SUPERFAMILY PROTEIN"/>
    <property type="match status" value="1"/>
</dbReference>
<dbReference type="GO" id="GO:0070043">
    <property type="term" value="F:rRNA (guanine-N7-)-methyltransferase activity"/>
    <property type="evidence" value="ECO:0007669"/>
    <property type="project" value="TreeGrafter"/>
</dbReference>
<dbReference type="SUPFAM" id="SSF53335">
    <property type="entry name" value="S-adenosyl-L-methionine-dependent methyltransferases"/>
    <property type="match status" value="1"/>
</dbReference>
<protein>
    <recommendedName>
        <fullName evidence="5">16S rRNA (Guanine(527)-N(7))-methyltransferase RsmG</fullName>
    </recommendedName>
</protein>
<evidence type="ECO:0000256" key="1">
    <source>
        <dbReference type="ARBA" id="ARBA00022490"/>
    </source>
</evidence>
<comment type="caution">
    <text evidence="4">The sequence shown here is derived from an EMBL/GenBank/DDBJ whole genome shotgun (WGS) entry which is preliminary data.</text>
</comment>
<accession>X0S214</accession>
<dbReference type="InterPro" id="IPR029063">
    <property type="entry name" value="SAM-dependent_MTases_sf"/>
</dbReference>